<keyword evidence="1" id="KW-0472">Membrane</keyword>
<dbReference type="PANTHER" id="PTHR43685:SF2">
    <property type="entry name" value="GLYCOSYLTRANSFERASE 2-LIKE DOMAIN-CONTAINING PROTEIN"/>
    <property type="match status" value="1"/>
</dbReference>
<name>A0ABX8IG50_9GAMM</name>
<dbReference type="RefSeq" id="WP_014577262.1">
    <property type="nucleotide sequence ID" value="NZ_CP076686.1"/>
</dbReference>
<accession>A0ABX8IG50</accession>
<feature type="transmembrane region" description="Helical" evidence="1">
    <location>
        <begin position="226"/>
        <end position="244"/>
    </location>
</feature>
<keyword evidence="3" id="KW-0808">Transferase</keyword>
<keyword evidence="1" id="KW-1133">Transmembrane helix</keyword>
<sequence>MIIFTIVIPCFNEAEHIGKCLSSLNNQNFPRNQFEIIVVDNGSEDASVEISQASADRTIVYPDGKVGAVRNKGASEAKGQNLVFIDADCTMDNDWLNRALKLLSLNANTAFGGGCLLPPDASWIEKCWLLEGHEGNSLPRELIGCSIVLNRDLFEEIGGFNESMSSGEDSELSRRLKIAGNSVSLSRALNVVHWGNAKTQSAFIRRQIWHAKSYESYLRNNMGDPVFLLAGLFAALSTLGGFSLFLAPRVSILALMLALILPAILTAKRFKRVSRLPCSLSEAVNSYYLDLLYLIGRSIGLSAVLLSRL</sequence>
<feature type="transmembrane region" description="Helical" evidence="1">
    <location>
        <begin position="250"/>
        <end position="267"/>
    </location>
</feature>
<dbReference type="Proteomes" id="UP000683442">
    <property type="component" value="Chromosome"/>
</dbReference>
<evidence type="ECO:0000313" key="3">
    <source>
        <dbReference type="EMBL" id="QWV11733.1"/>
    </source>
</evidence>
<evidence type="ECO:0000256" key="1">
    <source>
        <dbReference type="SAM" id="Phobius"/>
    </source>
</evidence>
<dbReference type="Gene3D" id="3.90.550.10">
    <property type="entry name" value="Spore Coat Polysaccharide Biosynthesis Protein SpsA, Chain A"/>
    <property type="match status" value="1"/>
</dbReference>
<organism evidence="3 4">
    <name type="scientific">Marinobacter adhaerens</name>
    <dbReference type="NCBI Taxonomy" id="1033846"/>
    <lineage>
        <taxon>Bacteria</taxon>
        <taxon>Pseudomonadati</taxon>
        <taxon>Pseudomonadota</taxon>
        <taxon>Gammaproteobacteria</taxon>
        <taxon>Pseudomonadales</taxon>
        <taxon>Marinobacteraceae</taxon>
        <taxon>Marinobacter</taxon>
    </lineage>
</organism>
<dbReference type="GO" id="GO:0016757">
    <property type="term" value="F:glycosyltransferase activity"/>
    <property type="evidence" value="ECO:0007669"/>
    <property type="project" value="UniProtKB-KW"/>
</dbReference>
<dbReference type="SUPFAM" id="SSF53448">
    <property type="entry name" value="Nucleotide-diphospho-sugar transferases"/>
    <property type="match status" value="1"/>
</dbReference>
<feature type="domain" description="Glycosyltransferase 2-like" evidence="2">
    <location>
        <begin position="5"/>
        <end position="111"/>
    </location>
</feature>
<dbReference type="EC" id="2.4.-.-" evidence="3"/>
<dbReference type="GeneID" id="78560501"/>
<dbReference type="InterPro" id="IPR050834">
    <property type="entry name" value="Glycosyltransf_2"/>
</dbReference>
<protein>
    <submittedName>
        <fullName evidence="3">Glycosyltransferase</fullName>
        <ecNumber evidence="3">2.4.-.-</ecNumber>
    </submittedName>
</protein>
<dbReference type="PANTHER" id="PTHR43685">
    <property type="entry name" value="GLYCOSYLTRANSFERASE"/>
    <property type="match status" value="1"/>
</dbReference>
<keyword evidence="4" id="KW-1185">Reference proteome</keyword>
<keyword evidence="1" id="KW-0812">Transmembrane</keyword>
<gene>
    <name evidence="3" type="ORF">KQ249_13665</name>
</gene>
<proteinExistence type="predicted"/>
<keyword evidence="3" id="KW-0328">Glycosyltransferase</keyword>
<evidence type="ECO:0000313" key="4">
    <source>
        <dbReference type="Proteomes" id="UP000683442"/>
    </source>
</evidence>
<evidence type="ECO:0000259" key="2">
    <source>
        <dbReference type="Pfam" id="PF00535"/>
    </source>
</evidence>
<reference evidence="3 4" key="1">
    <citation type="submission" date="2021-06" db="EMBL/GenBank/DDBJ databases">
        <title>Microbial metabolic specificity influences pelagic lipid remineralization.</title>
        <authorList>
            <person name="Behrendt L."/>
            <person name="Hunter J.E."/>
            <person name="Alcolombri U."/>
            <person name="Smriga S."/>
            <person name="Mincer T."/>
            <person name="Lowenstein D.P."/>
            <person name="Peaudecerf F.J."/>
            <person name="Fernandez V.I."/>
            <person name="Fredricks H."/>
            <person name="Almblad H."/>
            <person name="Harrison J.J."/>
            <person name="Stocker R."/>
            <person name="Van Mooy B.A.S."/>
        </authorList>
    </citation>
    <scope>NUCLEOTIDE SEQUENCE [LARGE SCALE GENOMIC DNA]</scope>
    <source>
        <strain evidence="3 4">HP15-B</strain>
    </source>
</reference>
<dbReference type="EMBL" id="CP076686">
    <property type="protein sequence ID" value="QWV11733.1"/>
    <property type="molecule type" value="Genomic_DNA"/>
</dbReference>
<dbReference type="InterPro" id="IPR001173">
    <property type="entry name" value="Glyco_trans_2-like"/>
</dbReference>
<dbReference type="InterPro" id="IPR029044">
    <property type="entry name" value="Nucleotide-diphossugar_trans"/>
</dbReference>
<dbReference type="Pfam" id="PF00535">
    <property type="entry name" value="Glycos_transf_2"/>
    <property type="match status" value="1"/>
</dbReference>